<keyword evidence="4" id="KW-1185">Reference proteome</keyword>
<dbReference type="OrthoDB" id="3040861at2759"/>
<feature type="compositionally biased region" description="Low complexity" evidence="1">
    <location>
        <begin position="8"/>
        <end position="29"/>
    </location>
</feature>
<comment type="caution">
    <text evidence="3">The sequence shown here is derived from an EMBL/GenBank/DDBJ whole genome shotgun (WGS) entry which is preliminary data.</text>
</comment>
<evidence type="ECO:0000313" key="4">
    <source>
        <dbReference type="Proteomes" id="UP000521943"/>
    </source>
</evidence>
<organism evidence="3 4">
    <name type="scientific">Ephemerocybe angulata</name>
    <dbReference type="NCBI Taxonomy" id="980116"/>
    <lineage>
        <taxon>Eukaryota</taxon>
        <taxon>Fungi</taxon>
        <taxon>Dikarya</taxon>
        <taxon>Basidiomycota</taxon>
        <taxon>Agaricomycotina</taxon>
        <taxon>Agaricomycetes</taxon>
        <taxon>Agaricomycetidae</taxon>
        <taxon>Agaricales</taxon>
        <taxon>Agaricineae</taxon>
        <taxon>Psathyrellaceae</taxon>
        <taxon>Ephemerocybe</taxon>
    </lineage>
</organism>
<protein>
    <recommendedName>
        <fullName evidence="2">DUF6589 domain-containing protein</fullName>
    </recommendedName>
</protein>
<reference evidence="3 4" key="1">
    <citation type="submission" date="2020-07" db="EMBL/GenBank/DDBJ databases">
        <title>Comparative genomics of pyrophilous fungi reveals a link between fire events and developmental genes.</title>
        <authorList>
            <consortium name="DOE Joint Genome Institute"/>
            <person name="Steindorff A.S."/>
            <person name="Carver A."/>
            <person name="Calhoun S."/>
            <person name="Stillman K."/>
            <person name="Liu H."/>
            <person name="Lipzen A."/>
            <person name="Pangilinan J."/>
            <person name="Labutti K."/>
            <person name="Bruns T.D."/>
            <person name="Grigoriev I.V."/>
        </authorList>
    </citation>
    <scope>NUCLEOTIDE SEQUENCE [LARGE SCALE GENOMIC DNA]</scope>
    <source>
        <strain evidence="3 4">CBS 144469</strain>
    </source>
</reference>
<feature type="domain" description="DUF6589" evidence="2">
    <location>
        <begin position="318"/>
        <end position="626"/>
    </location>
</feature>
<evidence type="ECO:0000256" key="1">
    <source>
        <dbReference type="SAM" id="MobiDB-lite"/>
    </source>
</evidence>
<dbReference type="InterPro" id="IPR046496">
    <property type="entry name" value="DUF6589"/>
</dbReference>
<dbReference type="Pfam" id="PF20231">
    <property type="entry name" value="DUF6589"/>
    <property type="match status" value="1"/>
</dbReference>
<evidence type="ECO:0000259" key="2">
    <source>
        <dbReference type="Pfam" id="PF20231"/>
    </source>
</evidence>
<gene>
    <name evidence="3" type="ORF">DFP72DRAFT_1014358</name>
</gene>
<accession>A0A8H6HLY3</accession>
<evidence type="ECO:0000313" key="3">
    <source>
        <dbReference type="EMBL" id="KAF6749458.1"/>
    </source>
</evidence>
<proteinExistence type="predicted"/>
<feature type="region of interest" description="Disordered" evidence="1">
    <location>
        <begin position="1"/>
        <end position="41"/>
    </location>
</feature>
<sequence>MSPQPQGRRASLPAASASASSQRSTPPSTSRKRKAKESKTEATLRILHELNNYELTPSKLITAVVTDKELSSYNNTLFSPPNRDSLIRMLDALMEDDKGKVIFREWMRPHAIQLVSDIVSKEMESAKPLLRMKATEVTTDYIEHWDLQSTMSAVTLKTPTWRRILDAATEKGAVKVQTKKSRNRDTVCATVYRVYLLMYLRSAACMKVQLGIGLMAWATGASKQLADVLHHSCLSIPYTTLNTVIASLAESSVNKAKLASKRPYALAYDNINLSSSIYVEQTPGMMSKVQSGTFGVIYELPYATWKDMELAPMMERLKTAKPLTMEDLRPTTKDLEAFTIQTKITIVNILITYVEGLEHLKDDIELKRPVQRATHPDKFTNTYHPLRVSTIEEASVEGNLHVHQDLLITQLEKAIEDLSKYAVPSDVNGWTRREFLQLAFGVFHLVMNLLWGILENYRGSVAQLGSLSHFFALLEKVRLGKEHPDYHTLLQALTQVIHGLILNAWAIIAKGENKRAPSNDSHPDVLAEIAKFLKRDNPTAAELLAHAQTIVDQFTPDHVFNNTMLLTRDLLYVLELVNAVSSGDWGRIECILPTLACMFRGVGSNNYSMEVLHLLHSLKHVWTPEFA</sequence>
<name>A0A8H6HLY3_9AGAR</name>
<dbReference type="Proteomes" id="UP000521943">
    <property type="component" value="Unassembled WGS sequence"/>
</dbReference>
<dbReference type="EMBL" id="JACGCI010000063">
    <property type="protein sequence ID" value="KAF6749458.1"/>
    <property type="molecule type" value="Genomic_DNA"/>
</dbReference>
<dbReference type="AlphaFoldDB" id="A0A8H6HLY3"/>